<dbReference type="InterPro" id="IPR027417">
    <property type="entry name" value="P-loop_NTPase"/>
</dbReference>
<organism evidence="5 6">
    <name type="scientific">Actinomadura barringtoniae</name>
    <dbReference type="NCBI Taxonomy" id="1427535"/>
    <lineage>
        <taxon>Bacteria</taxon>
        <taxon>Bacillati</taxon>
        <taxon>Actinomycetota</taxon>
        <taxon>Actinomycetes</taxon>
        <taxon>Streptosporangiales</taxon>
        <taxon>Thermomonosporaceae</taxon>
        <taxon>Actinomadura</taxon>
    </lineage>
</organism>
<dbReference type="GO" id="GO:0022857">
    <property type="term" value="F:transmembrane transporter activity"/>
    <property type="evidence" value="ECO:0007669"/>
    <property type="project" value="TreeGrafter"/>
</dbReference>
<gene>
    <name evidence="5" type="ORF">J4573_31190</name>
</gene>
<dbReference type="SUPFAM" id="SSF52540">
    <property type="entry name" value="P-loop containing nucleoside triphosphate hydrolases"/>
    <property type="match status" value="1"/>
</dbReference>
<dbReference type="Pfam" id="PF00005">
    <property type="entry name" value="ABC_tran"/>
    <property type="match status" value="1"/>
</dbReference>
<dbReference type="EMBL" id="JAGEOJ010000013">
    <property type="protein sequence ID" value="MBO2451592.1"/>
    <property type="molecule type" value="Genomic_DNA"/>
</dbReference>
<accession>A0A939PG30</accession>
<protein>
    <submittedName>
        <fullName evidence="5">ABC transporter ATP-binding protein</fullName>
    </submittedName>
</protein>
<dbReference type="InterPro" id="IPR015854">
    <property type="entry name" value="ABC_transpr_LolD-like"/>
</dbReference>
<dbReference type="GO" id="GO:0005524">
    <property type="term" value="F:ATP binding"/>
    <property type="evidence" value="ECO:0007669"/>
    <property type="project" value="UniProtKB-KW"/>
</dbReference>
<evidence type="ECO:0000256" key="2">
    <source>
        <dbReference type="ARBA" id="ARBA00022741"/>
    </source>
</evidence>
<dbReference type="GO" id="GO:0098796">
    <property type="term" value="C:membrane protein complex"/>
    <property type="evidence" value="ECO:0007669"/>
    <property type="project" value="UniProtKB-ARBA"/>
</dbReference>
<dbReference type="RefSeq" id="WP_208259469.1">
    <property type="nucleotide sequence ID" value="NZ_JAGEOJ010000013.1"/>
</dbReference>
<dbReference type="AlphaFoldDB" id="A0A939PG30"/>
<evidence type="ECO:0000256" key="1">
    <source>
        <dbReference type="ARBA" id="ARBA00022448"/>
    </source>
</evidence>
<dbReference type="SMART" id="SM00382">
    <property type="entry name" value="AAA"/>
    <property type="match status" value="1"/>
</dbReference>
<dbReference type="PROSITE" id="PS00211">
    <property type="entry name" value="ABC_TRANSPORTER_1"/>
    <property type="match status" value="1"/>
</dbReference>
<dbReference type="CDD" id="cd03255">
    <property type="entry name" value="ABC_MJ0796_LolCDE_FtsE"/>
    <property type="match status" value="1"/>
</dbReference>
<evidence type="ECO:0000313" key="6">
    <source>
        <dbReference type="Proteomes" id="UP000669179"/>
    </source>
</evidence>
<keyword evidence="6" id="KW-1185">Reference proteome</keyword>
<reference evidence="5" key="1">
    <citation type="submission" date="2021-03" db="EMBL/GenBank/DDBJ databases">
        <authorList>
            <person name="Kanchanasin P."/>
            <person name="Saeng-In P."/>
            <person name="Phongsopitanun W."/>
            <person name="Yuki M."/>
            <person name="Kudo T."/>
            <person name="Ohkuma M."/>
            <person name="Tanasupawat S."/>
        </authorList>
    </citation>
    <scope>NUCLEOTIDE SEQUENCE</scope>
    <source>
        <strain evidence="5">GKU 128</strain>
    </source>
</reference>
<evidence type="ECO:0000259" key="4">
    <source>
        <dbReference type="PROSITE" id="PS50893"/>
    </source>
</evidence>
<dbReference type="Gene3D" id="3.40.50.300">
    <property type="entry name" value="P-loop containing nucleotide triphosphate hydrolases"/>
    <property type="match status" value="1"/>
</dbReference>
<sequence length="262" mass="27883">MTALGARGVPVAGSLEPGAPVLDLQAVTKVYGEGDTAVHALRGLTLSVERGDYVAIMGASGSGKSTLMNIIGCLDVPSDGRYRLDGLDVGGLDERRLSILRNRKLGFIFQSFNLIPRMTALANVELPLAYGGVKKDERRRRALAALAEVGLSDRLGHEPNELSGGQQQRVAVARALVTAPTLLLADEPTGALDSRSTAEVLAIFDRLSLSGRTLVVITHEAEVAAHAKRIIRLVDGRIADDRRESAVAAPPPRLAWTREGAR</sequence>
<dbReference type="FunFam" id="3.40.50.300:FF:000032">
    <property type="entry name" value="Export ABC transporter ATP-binding protein"/>
    <property type="match status" value="1"/>
</dbReference>
<dbReference type="GO" id="GO:0016887">
    <property type="term" value="F:ATP hydrolysis activity"/>
    <property type="evidence" value="ECO:0007669"/>
    <property type="project" value="InterPro"/>
</dbReference>
<dbReference type="InterPro" id="IPR003439">
    <property type="entry name" value="ABC_transporter-like_ATP-bd"/>
</dbReference>
<dbReference type="PROSITE" id="PS50893">
    <property type="entry name" value="ABC_TRANSPORTER_2"/>
    <property type="match status" value="1"/>
</dbReference>
<name>A0A939PG30_9ACTN</name>
<keyword evidence="1" id="KW-0813">Transport</keyword>
<dbReference type="InterPro" id="IPR017911">
    <property type="entry name" value="MacB-like_ATP-bd"/>
</dbReference>
<dbReference type="Proteomes" id="UP000669179">
    <property type="component" value="Unassembled WGS sequence"/>
</dbReference>
<proteinExistence type="predicted"/>
<comment type="caution">
    <text evidence="5">The sequence shown here is derived from an EMBL/GenBank/DDBJ whole genome shotgun (WGS) entry which is preliminary data.</text>
</comment>
<dbReference type="GO" id="GO:0005886">
    <property type="term" value="C:plasma membrane"/>
    <property type="evidence" value="ECO:0007669"/>
    <property type="project" value="TreeGrafter"/>
</dbReference>
<dbReference type="PANTHER" id="PTHR24220:SF86">
    <property type="entry name" value="ABC TRANSPORTER ABCH.1"/>
    <property type="match status" value="1"/>
</dbReference>
<feature type="domain" description="ABC transporter" evidence="4">
    <location>
        <begin position="22"/>
        <end position="260"/>
    </location>
</feature>
<evidence type="ECO:0000313" key="5">
    <source>
        <dbReference type="EMBL" id="MBO2451592.1"/>
    </source>
</evidence>
<evidence type="ECO:0000256" key="3">
    <source>
        <dbReference type="ARBA" id="ARBA00022840"/>
    </source>
</evidence>
<dbReference type="PANTHER" id="PTHR24220">
    <property type="entry name" value="IMPORT ATP-BINDING PROTEIN"/>
    <property type="match status" value="1"/>
</dbReference>
<dbReference type="InterPro" id="IPR003593">
    <property type="entry name" value="AAA+_ATPase"/>
</dbReference>
<dbReference type="InterPro" id="IPR017871">
    <property type="entry name" value="ABC_transporter-like_CS"/>
</dbReference>
<keyword evidence="3 5" id="KW-0067">ATP-binding</keyword>
<keyword evidence="2" id="KW-0547">Nucleotide-binding</keyword>